<organism evidence="1 2">
    <name type="scientific">Pyricularia oryzae</name>
    <name type="common">Rice blast fungus</name>
    <name type="synonym">Magnaporthe oryzae</name>
    <dbReference type="NCBI Taxonomy" id="318829"/>
    <lineage>
        <taxon>Eukaryota</taxon>
        <taxon>Fungi</taxon>
        <taxon>Dikarya</taxon>
        <taxon>Ascomycota</taxon>
        <taxon>Pezizomycotina</taxon>
        <taxon>Sordariomycetes</taxon>
        <taxon>Sordariomycetidae</taxon>
        <taxon>Magnaporthales</taxon>
        <taxon>Pyriculariaceae</taxon>
        <taxon>Pyricularia</taxon>
    </lineage>
</organism>
<accession>A0A4P7MZB7</accession>
<proteinExistence type="predicted"/>
<name>A0A4P7MZB7_PYROR</name>
<evidence type="ECO:0000313" key="1">
    <source>
        <dbReference type="EMBL" id="QBZ55253.1"/>
    </source>
</evidence>
<dbReference type="VEuPathDB" id="FungiDB:M_BR32_EuGene_00000101"/>
<sequence>MYLEIFLIVAEEAELPALSALMRTNSQIYAGIVEYEQSICKTRMQRYMLAPSCGVVSTRTPERQVYPRFSLDTMGELERRQKRIASIVSHDILSANSTISEECRSRYVAGLERALHICDHVLDLSNQDSERKAQVEYIKTLSIVDLAFLFEAASMGSVGWARGRGADPTTDPDYLHKMLAFEDLVLRQGSMFLWGLTQGPDNFYRHSIRQMENVAAEIHDWEFNNGPKLPSLRLAVIYAFIEKKKCTFINFTQHMAAIVEREIKGPLPPAGKEVTKGIHQQT</sequence>
<dbReference type="AlphaFoldDB" id="A0A4P7MZB7"/>
<evidence type="ECO:0000313" key="2">
    <source>
        <dbReference type="Proteomes" id="UP000294847"/>
    </source>
</evidence>
<reference evidence="1 2" key="1">
    <citation type="journal article" date="2019" name="Mol. Biol. Evol.">
        <title>Blast fungal genomes show frequent chromosomal changes, gene gains and losses, and effector gene turnover.</title>
        <authorList>
            <person name="Gomez Luciano L.B."/>
            <person name="Jason Tsai I."/>
            <person name="Chuma I."/>
            <person name="Tosa Y."/>
            <person name="Chen Y.H."/>
            <person name="Li J.Y."/>
            <person name="Li M.Y."/>
            <person name="Jade Lu M.Y."/>
            <person name="Nakayashiki H."/>
            <person name="Li W.H."/>
        </authorList>
    </citation>
    <scope>NUCLEOTIDE SEQUENCE [LARGE SCALE GENOMIC DNA]</scope>
    <source>
        <strain evidence="1">MZ5-1-6</strain>
    </source>
</reference>
<dbReference type="Proteomes" id="UP000294847">
    <property type="component" value="Chromosome 2"/>
</dbReference>
<protein>
    <submittedName>
        <fullName evidence="1">Uncharacterized protein</fullName>
    </submittedName>
</protein>
<gene>
    <name evidence="1" type="ORF">PoMZ_00149</name>
</gene>
<dbReference type="EMBL" id="CP034205">
    <property type="protein sequence ID" value="QBZ55253.1"/>
    <property type="molecule type" value="Genomic_DNA"/>
</dbReference>